<dbReference type="Proteomes" id="UP000614334">
    <property type="component" value="Unassembled WGS sequence"/>
</dbReference>
<evidence type="ECO:0000256" key="1">
    <source>
        <dbReference type="SAM" id="MobiDB-lite"/>
    </source>
</evidence>
<feature type="chain" id="PRO_5034023569" description="Secreted protein" evidence="2">
    <location>
        <begin position="25"/>
        <end position="196"/>
    </location>
</feature>
<feature type="region of interest" description="Disordered" evidence="1">
    <location>
        <begin position="25"/>
        <end position="47"/>
    </location>
</feature>
<evidence type="ECO:0000313" key="4">
    <source>
        <dbReference type="Proteomes" id="UP000614334"/>
    </source>
</evidence>
<evidence type="ECO:0000313" key="3">
    <source>
        <dbReference type="EMBL" id="KAF8750501.1"/>
    </source>
</evidence>
<comment type="caution">
    <text evidence="3">The sequence shown here is derived from an EMBL/GenBank/DDBJ whole genome shotgun (WGS) entry which is preliminary data.</text>
</comment>
<feature type="compositionally biased region" description="Acidic residues" evidence="1">
    <location>
        <begin position="26"/>
        <end position="35"/>
    </location>
</feature>
<evidence type="ECO:0008006" key="5">
    <source>
        <dbReference type="Google" id="ProtNLM"/>
    </source>
</evidence>
<proteinExistence type="predicted"/>
<accession>A0A8H7I5J4</accession>
<keyword evidence="2" id="KW-0732">Signal</keyword>
<reference evidence="3" key="1">
    <citation type="submission" date="2020-09" db="EMBL/GenBank/DDBJ databases">
        <title>Comparative genome analyses of four rice-infecting Rhizoctonia solani isolates reveal extensive enrichment of homogalacturonan modification genes.</title>
        <authorList>
            <person name="Lee D.-Y."/>
            <person name="Jeon J."/>
            <person name="Kim K.-T."/>
            <person name="Cheong K."/>
            <person name="Song H."/>
            <person name="Choi G."/>
            <person name="Ko J."/>
            <person name="Opiyo S.O."/>
            <person name="Zuo S."/>
            <person name="Madhav S."/>
            <person name="Lee Y.-H."/>
            <person name="Wang G.-L."/>
        </authorList>
    </citation>
    <scope>NUCLEOTIDE SEQUENCE</scope>
    <source>
        <strain evidence="3">AG1-IA B2</strain>
    </source>
</reference>
<feature type="signal peptide" evidence="2">
    <location>
        <begin position="1"/>
        <end position="24"/>
    </location>
</feature>
<dbReference type="EMBL" id="JACYCF010000020">
    <property type="protein sequence ID" value="KAF8750501.1"/>
    <property type="molecule type" value="Genomic_DNA"/>
</dbReference>
<protein>
    <recommendedName>
        <fullName evidence="5">Secreted protein</fullName>
    </recommendedName>
</protein>
<gene>
    <name evidence="3" type="ORF">RHS01_09268</name>
</gene>
<dbReference type="AlphaFoldDB" id="A0A8H7I5J4"/>
<evidence type="ECO:0000256" key="2">
    <source>
        <dbReference type="SAM" id="SignalP"/>
    </source>
</evidence>
<organism evidence="3 4">
    <name type="scientific">Rhizoctonia solani</name>
    <dbReference type="NCBI Taxonomy" id="456999"/>
    <lineage>
        <taxon>Eukaryota</taxon>
        <taxon>Fungi</taxon>
        <taxon>Dikarya</taxon>
        <taxon>Basidiomycota</taxon>
        <taxon>Agaricomycotina</taxon>
        <taxon>Agaricomycetes</taxon>
        <taxon>Cantharellales</taxon>
        <taxon>Ceratobasidiaceae</taxon>
        <taxon>Rhizoctonia</taxon>
    </lineage>
</organism>
<sequence length="196" mass="21784">MPRSLFRSCLWRLVSLWVHLGCDSGEKDDGDEESALESPEPRPSTSELCRYEHGANTAAEMIKPDLAVPIPAHPTITMVHHATSDNTSPRLLARPPRTSYLTPTSYLSPAVHHKIFVSNRTPQLRLAALSHLYCYRIATHSDRFLFPVVWVNFGPTVPTSDGSILGSLDPNHLRHARTPAHQLGLLREGDRLVASL</sequence>
<name>A0A8H7I5J4_9AGAM</name>